<name>A0AA35XCV0_GEOBA</name>
<protein>
    <submittedName>
        <fullName evidence="3">Tudor domain-containing protein 1</fullName>
    </submittedName>
</protein>
<feature type="domain" description="Tudor" evidence="2">
    <location>
        <begin position="364"/>
        <end position="422"/>
    </location>
</feature>
<feature type="domain" description="Tudor" evidence="2">
    <location>
        <begin position="555"/>
        <end position="614"/>
    </location>
</feature>
<dbReference type="SMART" id="SM00333">
    <property type="entry name" value="TUDOR"/>
    <property type="match status" value="3"/>
</dbReference>
<comment type="caution">
    <text evidence="3">The sequence shown here is derived from an EMBL/GenBank/DDBJ whole genome shotgun (WGS) entry which is preliminary data.</text>
</comment>
<dbReference type="PANTHER" id="PTHR22948">
    <property type="entry name" value="TUDOR DOMAIN CONTAINING PROTEIN"/>
    <property type="match status" value="1"/>
</dbReference>
<proteinExistence type="predicted"/>
<dbReference type="PROSITE" id="PS50304">
    <property type="entry name" value="TUDOR"/>
    <property type="match status" value="3"/>
</dbReference>
<gene>
    <name evidence="3" type="ORF">GBAR_LOCUS26406</name>
</gene>
<keyword evidence="4" id="KW-1185">Reference proteome</keyword>
<feature type="compositionally biased region" description="Low complexity" evidence="1">
    <location>
        <begin position="43"/>
        <end position="52"/>
    </location>
</feature>
<sequence length="674" mass="72761">MWGADAAASPTKSSPFGGGFGSRENDIENVAPGNAANGETAAESPLSPSLSQEPPAIITESIAPEPPLPDYPPVSTLARTELPSDMEFVEVIITSLADLPNFYVHLATEQSHHELAKLLDELNSGTLPAPSSHPPSQGQVVVCKYPVDNVWYRASVVGTHDDKSVVKFIDYGNEEVVPLANVVPCPPELLKQPVLCVKCTLHGVYPPPPAYHWSPEAASFLQQYCGRTLLVRMESRDALHGTPSVHLVDSSGSGEISIAVEMVRAGLAAPSPPSTPKTPPTEPSPTTSTATPPSSVKKDDQSVRYLSRIKLPRESEFEVLALSVSSFTGVYIHPVSPETPHYLSTFMKSISEFCFAQTTPPATHPPVGHYCLALFDGSWYRAKVESFDSAHSNLGVFFVDYGNRETVRLTQIRSMPAQFTDVPKLVLKCALYGIEPRTALEPDPTILALFSQLATSSTLKCRVVSYQPLLVDLVDPATSCSLRDKLGLSPLPPTALFSVETSSLGEGGKSHVQVTEVHGPNDFWVQSVESPNLHQLNPLMEKIHSHCLSVSPSHPPVLGELSCTKFSEDQTWYRARVIGFPSLTQCKVRFLDYGNCEVCEVSTVVPATEELLQLPGLAIHCGLYGQETTGERGDGGGGDFRVMVENQILEVEEKGWGRGQAVVALTGPNGPIEI</sequence>
<dbReference type="SUPFAM" id="SSF63748">
    <property type="entry name" value="Tudor/PWWP/MBT"/>
    <property type="match status" value="3"/>
</dbReference>
<dbReference type="AlphaFoldDB" id="A0AA35XCV0"/>
<evidence type="ECO:0000313" key="3">
    <source>
        <dbReference type="EMBL" id="CAI8047726.1"/>
    </source>
</evidence>
<organism evidence="3 4">
    <name type="scientific">Geodia barretti</name>
    <name type="common">Barrett's horny sponge</name>
    <dbReference type="NCBI Taxonomy" id="519541"/>
    <lineage>
        <taxon>Eukaryota</taxon>
        <taxon>Metazoa</taxon>
        <taxon>Porifera</taxon>
        <taxon>Demospongiae</taxon>
        <taxon>Heteroscleromorpha</taxon>
        <taxon>Tetractinellida</taxon>
        <taxon>Astrophorina</taxon>
        <taxon>Geodiidae</taxon>
        <taxon>Geodia</taxon>
    </lineage>
</organism>
<dbReference type="Pfam" id="PF00567">
    <property type="entry name" value="TUDOR"/>
    <property type="match status" value="3"/>
</dbReference>
<dbReference type="PANTHER" id="PTHR22948:SF72">
    <property type="entry name" value="TUDOR DOMAIN-CONTAINING PROTEIN"/>
    <property type="match status" value="1"/>
</dbReference>
<dbReference type="Gene3D" id="2.30.30.140">
    <property type="match status" value="3"/>
</dbReference>
<evidence type="ECO:0000256" key="1">
    <source>
        <dbReference type="SAM" id="MobiDB-lite"/>
    </source>
</evidence>
<feature type="region of interest" description="Disordered" evidence="1">
    <location>
        <begin position="268"/>
        <end position="299"/>
    </location>
</feature>
<feature type="domain" description="Tudor" evidence="2">
    <location>
        <begin position="134"/>
        <end position="192"/>
    </location>
</feature>
<dbReference type="InterPro" id="IPR035437">
    <property type="entry name" value="SNase_OB-fold_sf"/>
</dbReference>
<dbReference type="EMBL" id="CASHTH010003675">
    <property type="protein sequence ID" value="CAI8047726.1"/>
    <property type="molecule type" value="Genomic_DNA"/>
</dbReference>
<dbReference type="Gene3D" id="2.40.50.90">
    <property type="match status" value="2"/>
</dbReference>
<evidence type="ECO:0000259" key="2">
    <source>
        <dbReference type="PROSITE" id="PS50304"/>
    </source>
</evidence>
<dbReference type="InterPro" id="IPR050621">
    <property type="entry name" value="Tudor_domain_containing"/>
</dbReference>
<reference evidence="3" key="1">
    <citation type="submission" date="2023-03" db="EMBL/GenBank/DDBJ databases">
        <authorList>
            <person name="Steffen K."/>
            <person name="Cardenas P."/>
        </authorList>
    </citation>
    <scope>NUCLEOTIDE SEQUENCE</scope>
</reference>
<accession>A0AA35XCV0</accession>
<dbReference type="Proteomes" id="UP001174909">
    <property type="component" value="Unassembled WGS sequence"/>
</dbReference>
<feature type="compositionally biased region" description="Pro residues" evidence="1">
    <location>
        <begin position="270"/>
        <end position="283"/>
    </location>
</feature>
<feature type="compositionally biased region" description="Low complexity" evidence="1">
    <location>
        <begin position="284"/>
        <end position="295"/>
    </location>
</feature>
<dbReference type="SUPFAM" id="SSF50199">
    <property type="entry name" value="Staphylococcal nuclease"/>
    <property type="match status" value="1"/>
</dbReference>
<dbReference type="FunFam" id="2.30.30.140:FF:000018">
    <property type="entry name" value="Serine/threonine-protein kinase 31"/>
    <property type="match status" value="3"/>
</dbReference>
<feature type="region of interest" description="Disordered" evidence="1">
    <location>
        <begin position="1"/>
        <end position="52"/>
    </location>
</feature>
<dbReference type="InterPro" id="IPR002999">
    <property type="entry name" value="Tudor"/>
</dbReference>
<evidence type="ECO:0000313" key="4">
    <source>
        <dbReference type="Proteomes" id="UP001174909"/>
    </source>
</evidence>